<dbReference type="GO" id="GO:0008757">
    <property type="term" value="F:S-adenosylmethionine-dependent methyltransferase activity"/>
    <property type="evidence" value="ECO:0007669"/>
    <property type="project" value="InterPro"/>
</dbReference>
<dbReference type="eggNOG" id="arCOG02702">
    <property type="taxonomic scope" value="Archaea"/>
</dbReference>
<dbReference type="PANTHER" id="PTHR44068">
    <property type="entry name" value="ZGC:194242"/>
    <property type="match status" value="1"/>
</dbReference>
<dbReference type="AlphaFoldDB" id="A9A3G1"/>
<dbReference type="InterPro" id="IPR013216">
    <property type="entry name" value="Methyltransf_11"/>
</dbReference>
<dbReference type="InterPro" id="IPR029063">
    <property type="entry name" value="SAM-dependent_MTases_sf"/>
</dbReference>
<dbReference type="GO" id="GO:0032259">
    <property type="term" value="P:methylation"/>
    <property type="evidence" value="ECO:0007669"/>
    <property type="project" value="UniProtKB-KW"/>
</dbReference>
<keyword evidence="4" id="KW-1185">Reference proteome</keyword>
<dbReference type="SUPFAM" id="SSF53335">
    <property type="entry name" value="S-adenosyl-L-methionine-dependent methyltransferases"/>
    <property type="match status" value="1"/>
</dbReference>
<evidence type="ECO:0000259" key="2">
    <source>
        <dbReference type="Pfam" id="PF08241"/>
    </source>
</evidence>
<keyword evidence="1" id="KW-0808">Transferase</keyword>
<reference evidence="3 4" key="1">
    <citation type="journal article" date="2010" name="Proc. Natl. Acad. Sci. U.S.A.">
        <title>Nitrosopumilus maritimus genome reveals unique mechanisms for nitrification and autotrophy in globally distributed marine crenarchaea.</title>
        <authorList>
            <person name="Walker C.B."/>
            <person name="de la Torre J.R."/>
            <person name="Klotz M.G."/>
            <person name="Urakawa H."/>
            <person name="Pinel N."/>
            <person name="Arp D.J."/>
            <person name="Brochier-Armanet C."/>
            <person name="Chain P.S."/>
            <person name="Chan P.P."/>
            <person name="Gollabgir A."/>
            <person name="Hemp J."/>
            <person name="Hugler M."/>
            <person name="Karr E.A."/>
            <person name="Konneke M."/>
            <person name="Shin M."/>
            <person name="Lawton T.J."/>
            <person name="Lowe T."/>
            <person name="Martens-Habbena W."/>
            <person name="Sayavedra-Soto L.A."/>
            <person name="Lang D."/>
            <person name="Sievert S.M."/>
            <person name="Rosenzweig A.C."/>
            <person name="Manning G."/>
            <person name="Stahl D.A."/>
        </authorList>
    </citation>
    <scope>NUCLEOTIDE SEQUENCE [LARGE SCALE GENOMIC DNA]</scope>
    <source>
        <strain evidence="3 4">SCM1</strain>
    </source>
</reference>
<dbReference type="HOGENOM" id="CLU_1028971_0_0_2"/>
<evidence type="ECO:0000313" key="3">
    <source>
        <dbReference type="EMBL" id="ABX12893.1"/>
    </source>
</evidence>
<feature type="domain" description="Methyltransferase type 11" evidence="2">
    <location>
        <begin position="81"/>
        <end position="172"/>
    </location>
</feature>
<name>A9A3G1_NITMS</name>
<sequence length="282" mass="31946">MNLFLVSINPLELFLWTFRRNEKDTVNLYNTLSPVMQLATGGSMLNFGYWSQEHSEPISAQENLCMVFAELAELSSAKHVVDVGSGLSAPSHLWQQEFPHILLYDVNINYSQLSFGKKQKIEFLNSSSTKLPFTNNSVDRVLALESAQHFKPLSEFVSESKRVLTDSGLLVIAIPITLGNSSLKDLGMLKFTWSSEHYSLDDVKNTLNSGGFEINHEKLIGNSVYDPLADYYLKNREELKKSILEKYPNYVENILYKSIIKMKTASEKGIIDYALLKCTLKI</sequence>
<accession>A9A3G1</accession>
<dbReference type="EnsemblBacteria" id="ABX12893">
    <property type="protein sequence ID" value="ABX12893"/>
    <property type="gene ID" value="Nmar_0997"/>
</dbReference>
<dbReference type="InParanoid" id="A9A3G1"/>
<keyword evidence="3" id="KW-0489">Methyltransferase</keyword>
<dbReference type="PhylomeDB" id="A9A3G1"/>
<dbReference type="GeneID" id="5773091"/>
<dbReference type="Proteomes" id="UP000000792">
    <property type="component" value="Chromosome"/>
</dbReference>
<organism evidence="3 4">
    <name type="scientific">Nitrosopumilus maritimus (strain SCM1)</name>
    <dbReference type="NCBI Taxonomy" id="436308"/>
    <lineage>
        <taxon>Archaea</taxon>
        <taxon>Nitrososphaerota</taxon>
        <taxon>Nitrososphaeria</taxon>
        <taxon>Nitrosopumilales</taxon>
        <taxon>Nitrosopumilaceae</taxon>
        <taxon>Nitrosopumilus</taxon>
    </lineage>
</organism>
<dbReference type="KEGG" id="nmr:Nmar_0997"/>
<dbReference type="PANTHER" id="PTHR44068:SF11">
    <property type="entry name" value="GERANYL DIPHOSPHATE 2-C-METHYLTRANSFERASE"/>
    <property type="match status" value="1"/>
</dbReference>
<dbReference type="InterPro" id="IPR050447">
    <property type="entry name" value="Erg6_SMT_methyltransf"/>
</dbReference>
<evidence type="ECO:0000256" key="1">
    <source>
        <dbReference type="ARBA" id="ARBA00022679"/>
    </source>
</evidence>
<gene>
    <name evidence="3" type="ordered locus">Nmar_0997</name>
</gene>
<dbReference type="Pfam" id="PF08241">
    <property type="entry name" value="Methyltransf_11"/>
    <property type="match status" value="1"/>
</dbReference>
<dbReference type="STRING" id="436308.Nmar_0997"/>
<dbReference type="RefSeq" id="WP_012215380.1">
    <property type="nucleotide sequence ID" value="NC_010085.1"/>
</dbReference>
<dbReference type="Gene3D" id="3.40.50.150">
    <property type="entry name" value="Vaccinia Virus protein VP39"/>
    <property type="match status" value="1"/>
</dbReference>
<dbReference type="EMBL" id="CP000866">
    <property type="protein sequence ID" value="ABX12893.1"/>
    <property type="molecule type" value="Genomic_DNA"/>
</dbReference>
<proteinExistence type="predicted"/>
<protein>
    <submittedName>
        <fullName evidence="3">Methyltransferase type 11</fullName>
    </submittedName>
</protein>
<evidence type="ECO:0000313" key="4">
    <source>
        <dbReference type="Proteomes" id="UP000000792"/>
    </source>
</evidence>